<sequence>MLSIRPRVAELAFQLYTRPLHPELFETFQSRTVERGGYTLKMDITNCGHVLTWRHEGLTLTEVCTSAHQSLPTKRRIMAYQIKGRRGDQFECHGGIRYQTTFQLEGVSNKLFRMCQRELCNDDRKVGLVHEFDSSGRMNLGAVSYMNAETRNRSVFIQAFHTFPDDNAIVKTETYFRLPG</sequence>
<dbReference type="Proteomes" id="UP000238322">
    <property type="component" value="Unassembled WGS sequence"/>
</dbReference>
<evidence type="ECO:0000313" key="2">
    <source>
        <dbReference type="Proteomes" id="UP000238322"/>
    </source>
</evidence>
<proteinExistence type="predicted"/>
<dbReference type="Pfam" id="PF10936">
    <property type="entry name" value="DUF2617"/>
    <property type="match status" value="1"/>
</dbReference>
<evidence type="ECO:0000313" key="1">
    <source>
        <dbReference type="EMBL" id="PQO32226.1"/>
    </source>
</evidence>
<reference evidence="1 2" key="1">
    <citation type="submission" date="2018-02" db="EMBL/GenBank/DDBJ databases">
        <title>Comparative genomes isolates from brazilian mangrove.</title>
        <authorList>
            <person name="Araujo J.E."/>
            <person name="Taketani R.G."/>
            <person name="Silva M.C.P."/>
            <person name="Loureco M.V."/>
            <person name="Andreote F.D."/>
        </authorList>
    </citation>
    <scope>NUCLEOTIDE SEQUENCE [LARGE SCALE GENOMIC DNA]</scope>
    <source>
        <strain evidence="1 2">Hex-1 MGV</strain>
    </source>
</reference>
<dbReference type="AlphaFoldDB" id="A0A2S8FJ86"/>
<accession>A0A2S8FJ86</accession>
<dbReference type="InterPro" id="IPR024486">
    <property type="entry name" value="DUF2617"/>
</dbReference>
<organism evidence="1 2">
    <name type="scientific">Blastopirellula marina</name>
    <dbReference type="NCBI Taxonomy" id="124"/>
    <lineage>
        <taxon>Bacteria</taxon>
        <taxon>Pseudomonadati</taxon>
        <taxon>Planctomycetota</taxon>
        <taxon>Planctomycetia</taxon>
        <taxon>Pirellulales</taxon>
        <taxon>Pirellulaceae</taxon>
        <taxon>Blastopirellula</taxon>
    </lineage>
</organism>
<protein>
    <submittedName>
        <fullName evidence="1">DUF2617 domain-containing protein</fullName>
    </submittedName>
</protein>
<comment type="caution">
    <text evidence="1">The sequence shown here is derived from an EMBL/GenBank/DDBJ whole genome shotgun (WGS) entry which is preliminary data.</text>
</comment>
<dbReference type="RefSeq" id="WP_105331238.1">
    <property type="nucleotide sequence ID" value="NZ_PUHY01000012.1"/>
</dbReference>
<dbReference type="OrthoDB" id="263569at2"/>
<gene>
    <name evidence="1" type="ORF">C5Y83_18515</name>
</gene>
<dbReference type="EMBL" id="PUHY01000012">
    <property type="protein sequence ID" value="PQO32226.1"/>
    <property type="molecule type" value="Genomic_DNA"/>
</dbReference>
<name>A0A2S8FJ86_9BACT</name>